<reference evidence="1 2" key="1">
    <citation type="journal article" date="2018" name="Sci. Rep.">
        <title>Genomic signatures of local adaptation to the degree of environmental predictability in rotifers.</title>
        <authorList>
            <person name="Franch-Gras L."/>
            <person name="Hahn C."/>
            <person name="Garcia-Roger E.M."/>
            <person name="Carmona M.J."/>
            <person name="Serra M."/>
            <person name="Gomez A."/>
        </authorList>
    </citation>
    <scope>NUCLEOTIDE SEQUENCE [LARGE SCALE GENOMIC DNA]</scope>
    <source>
        <strain evidence="1">HYR1</strain>
    </source>
</reference>
<dbReference type="EMBL" id="REGN01000414">
    <property type="protein sequence ID" value="RNA42097.1"/>
    <property type="molecule type" value="Genomic_DNA"/>
</dbReference>
<dbReference type="GO" id="GO:0044233">
    <property type="term" value="C:mitochondria-associated endoplasmic reticulum membrane contact site"/>
    <property type="evidence" value="ECO:0007669"/>
    <property type="project" value="InterPro"/>
</dbReference>
<evidence type="ECO:0000313" key="1">
    <source>
        <dbReference type="EMBL" id="RNA42097.1"/>
    </source>
</evidence>
<dbReference type="InterPro" id="IPR036034">
    <property type="entry name" value="PDZ_sf"/>
</dbReference>
<dbReference type="PANTHER" id="PTHR21519">
    <property type="entry name" value="PDZ DOMAIN-CONTAINING PROTEIN 8"/>
    <property type="match status" value="1"/>
</dbReference>
<dbReference type="Proteomes" id="UP000276133">
    <property type="component" value="Unassembled WGS sequence"/>
</dbReference>
<protein>
    <submittedName>
        <fullName evidence="1">PDZ domain-containing 8</fullName>
    </submittedName>
</protein>
<organism evidence="1 2">
    <name type="scientific">Brachionus plicatilis</name>
    <name type="common">Marine rotifer</name>
    <name type="synonym">Brachionus muelleri</name>
    <dbReference type="NCBI Taxonomy" id="10195"/>
    <lineage>
        <taxon>Eukaryota</taxon>
        <taxon>Metazoa</taxon>
        <taxon>Spiralia</taxon>
        <taxon>Gnathifera</taxon>
        <taxon>Rotifera</taxon>
        <taxon>Eurotatoria</taxon>
        <taxon>Monogononta</taxon>
        <taxon>Pseudotrocha</taxon>
        <taxon>Ploima</taxon>
        <taxon>Brachionidae</taxon>
        <taxon>Brachionus</taxon>
    </lineage>
</organism>
<dbReference type="Gene3D" id="2.30.42.10">
    <property type="match status" value="1"/>
</dbReference>
<evidence type="ECO:0000313" key="2">
    <source>
        <dbReference type="Proteomes" id="UP000276133"/>
    </source>
</evidence>
<name>A0A3M7T2C7_BRAPC</name>
<comment type="caution">
    <text evidence="1">The sequence shown here is derived from an EMBL/GenBank/DDBJ whole genome shotgun (WGS) entry which is preliminary data.</text>
</comment>
<gene>
    <name evidence="1" type="ORF">BpHYR1_043652</name>
</gene>
<dbReference type="STRING" id="10195.A0A3M7T2C7"/>
<dbReference type="PANTHER" id="PTHR21519:SF1">
    <property type="entry name" value="PDZ DOMAIN-CONTAINING PROTEIN 8"/>
    <property type="match status" value="1"/>
</dbReference>
<sequence>SFRSSYLFTKFYIKNSIFHIIKLISEPIVEMEGSSQFDGRSMPKLTYLLVNQIRRSIRRKHTLPNYKIRFKPFFEILYNQKLYKADLADFLDKKKTSASKFGECAEYSSLCERLGVDLSSVGKLQINLKSCDRLPEALYSLNQAQSPKVDTQLIQKTASSLHLNLLSGMPAEKEQSFVYLTTSIDSHSMEQLMDKRTSREHWPFIEFEIQKTNANQMIGINFMEVFFINKTEICIQKISPDSLACKIKTIKKFDILYSINQVRCTSIKTLNKLIQKSAFQPIKFVVQRPIVVSKKPMVKMSNFPMRLSSVMDEEANESDHKVLNENFAINTSASGLVDFYCSVSECAMDFQINLLS</sequence>
<accession>A0A3M7T2C7</accession>
<dbReference type="GO" id="GO:1990456">
    <property type="term" value="P:mitochondrion-endoplasmic reticulum membrane tethering"/>
    <property type="evidence" value="ECO:0007669"/>
    <property type="project" value="InterPro"/>
</dbReference>
<feature type="non-terminal residue" evidence="1">
    <location>
        <position position="1"/>
    </location>
</feature>
<dbReference type="OrthoDB" id="10004596at2759"/>
<dbReference type="GO" id="GO:0005739">
    <property type="term" value="C:mitochondrion"/>
    <property type="evidence" value="ECO:0007669"/>
    <property type="project" value="GOC"/>
</dbReference>
<dbReference type="GO" id="GO:0051560">
    <property type="term" value="P:mitochondrial calcium ion homeostasis"/>
    <property type="evidence" value="ECO:0007669"/>
    <property type="project" value="InterPro"/>
</dbReference>
<dbReference type="AlphaFoldDB" id="A0A3M7T2C7"/>
<dbReference type="InterPro" id="IPR039275">
    <property type="entry name" value="PDZD8"/>
</dbReference>
<proteinExistence type="predicted"/>
<dbReference type="SUPFAM" id="SSF50156">
    <property type="entry name" value="PDZ domain-like"/>
    <property type="match status" value="1"/>
</dbReference>
<keyword evidence="2" id="KW-1185">Reference proteome</keyword>